<feature type="compositionally biased region" description="Polar residues" evidence="1">
    <location>
        <begin position="75"/>
        <end position="91"/>
    </location>
</feature>
<name>A0A2S4KV31_9HYPO</name>
<evidence type="ECO:0000256" key="1">
    <source>
        <dbReference type="SAM" id="MobiDB-lite"/>
    </source>
</evidence>
<dbReference type="Gene3D" id="1.20.58.1880">
    <property type="match status" value="1"/>
</dbReference>
<dbReference type="InterPro" id="IPR039467">
    <property type="entry name" value="TFIIIB_B''_Myb"/>
</dbReference>
<feature type="compositionally biased region" description="Pro residues" evidence="1">
    <location>
        <begin position="148"/>
        <end position="162"/>
    </location>
</feature>
<keyword evidence="4" id="KW-1185">Reference proteome</keyword>
<feature type="domain" description="Myb-like" evidence="2">
    <location>
        <begin position="434"/>
        <end position="482"/>
    </location>
</feature>
<dbReference type="GO" id="GO:0001156">
    <property type="term" value="F:TFIIIC-class transcription factor complex binding"/>
    <property type="evidence" value="ECO:0007669"/>
    <property type="project" value="TreeGrafter"/>
</dbReference>
<dbReference type="PANTHER" id="PTHR22929">
    <property type="entry name" value="RNA POLYMERASE III TRANSCRIPTION INITIATION FACTOR B"/>
    <property type="match status" value="1"/>
</dbReference>
<sequence>MSSMFKKKGGLAFKPKIPSARSRPAANAPAAPASMTVDTLPDSAPNDVPDVPEHALNHLDQPPPSGSPIAAEGPKQSSQPLPEATQGSANPQAPPEARSQTSIPPRKISTATAEGAHEKTSGANNSIPADVDHRLQSDSSSETTTQRPQPPTPVPPVTPPEASPEAPGEGQWVEGPSSETTLRTAPDANARPQIDTPAPEPAAAPSASKPRKKPANRKSAPTKTTQEPDGDDDGTTRPKKRRRKASQQDNDAAPKPRPRKRQASTSTGDGSEAKAKARKARSPTPEDAEDQTVDLQQLRMADLTKDLRIGKKFSRHDELRDRERQARIKARVEKDGEQADGEAEASESASPMPDGQVKTKSGTPGSSSAPPPAATSGPQFRIVDGQIIVDQSSLVMDRHARAAAAQGDMETIEENDFTRLITSSSFMNTSKLRGPNVWNDQETELFYRGLRMFGTEFEMISKMFPGKQRRHVKLKFNREERHNPKRIDAALIGEKTIKMDIDEYRGLTGAQYESVEAIEAEQRKIQEGYEAERQRIADEQAEIMRKKKEELFADEDGEDNGGKKKRGGKKKGRQAVAYGLNGEPIVQDS</sequence>
<dbReference type="AlphaFoldDB" id="A0A2S4KV31"/>
<feature type="region of interest" description="Disordered" evidence="1">
    <location>
        <begin position="548"/>
        <end position="589"/>
    </location>
</feature>
<proteinExistence type="predicted"/>
<feature type="region of interest" description="Disordered" evidence="1">
    <location>
        <begin position="1"/>
        <end position="378"/>
    </location>
</feature>
<feature type="compositionally biased region" description="Basic residues" evidence="1">
    <location>
        <begin position="563"/>
        <end position="573"/>
    </location>
</feature>
<evidence type="ECO:0000313" key="3">
    <source>
        <dbReference type="EMBL" id="POR34058.1"/>
    </source>
</evidence>
<feature type="compositionally biased region" description="Low complexity" evidence="1">
    <location>
        <begin position="18"/>
        <end position="34"/>
    </location>
</feature>
<dbReference type="SUPFAM" id="SSF46689">
    <property type="entry name" value="Homeodomain-like"/>
    <property type="match status" value="1"/>
</dbReference>
<dbReference type="GO" id="GO:0000126">
    <property type="term" value="C:transcription factor TFIIIB complex"/>
    <property type="evidence" value="ECO:0007669"/>
    <property type="project" value="TreeGrafter"/>
</dbReference>
<dbReference type="Pfam" id="PF15963">
    <property type="entry name" value="Myb_DNA-bind_7"/>
    <property type="match status" value="1"/>
</dbReference>
<dbReference type="InterPro" id="IPR009057">
    <property type="entry name" value="Homeodomain-like_sf"/>
</dbReference>
<protein>
    <submittedName>
        <fullName evidence="3">Transcription factor TFIIIB component B</fullName>
    </submittedName>
</protein>
<dbReference type="PANTHER" id="PTHR22929:SF0">
    <property type="entry name" value="TRANSCRIPTION FACTOR TFIIIB COMPONENT B'' HOMOLOG"/>
    <property type="match status" value="1"/>
</dbReference>
<comment type="caution">
    <text evidence="3">The sequence shown here is derived from an EMBL/GenBank/DDBJ whole genome shotgun (WGS) entry which is preliminary data.</text>
</comment>
<dbReference type="Proteomes" id="UP000237481">
    <property type="component" value="Unassembled WGS sequence"/>
</dbReference>
<dbReference type="SMART" id="SM00717">
    <property type="entry name" value="SANT"/>
    <property type="match status" value="1"/>
</dbReference>
<dbReference type="CDD" id="cd00167">
    <property type="entry name" value="SANT"/>
    <property type="match status" value="1"/>
</dbReference>
<dbReference type="GO" id="GO:0070898">
    <property type="term" value="P:RNA polymerase III preinitiation complex assembly"/>
    <property type="evidence" value="ECO:0007669"/>
    <property type="project" value="TreeGrafter"/>
</dbReference>
<organism evidence="3 4">
    <name type="scientific">Tolypocladium paradoxum</name>
    <dbReference type="NCBI Taxonomy" id="94208"/>
    <lineage>
        <taxon>Eukaryota</taxon>
        <taxon>Fungi</taxon>
        <taxon>Dikarya</taxon>
        <taxon>Ascomycota</taxon>
        <taxon>Pezizomycotina</taxon>
        <taxon>Sordariomycetes</taxon>
        <taxon>Hypocreomycetidae</taxon>
        <taxon>Hypocreales</taxon>
        <taxon>Ophiocordycipitaceae</taxon>
        <taxon>Tolypocladium</taxon>
    </lineage>
</organism>
<accession>A0A2S4KV31</accession>
<dbReference type="InterPro" id="IPR001005">
    <property type="entry name" value="SANT/Myb"/>
</dbReference>
<feature type="compositionally biased region" description="Basic and acidic residues" evidence="1">
    <location>
        <begin position="302"/>
        <end position="337"/>
    </location>
</feature>
<evidence type="ECO:0000259" key="2">
    <source>
        <dbReference type="SMART" id="SM00717"/>
    </source>
</evidence>
<dbReference type="OrthoDB" id="272624at2759"/>
<feature type="compositionally biased region" description="Low complexity" evidence="1">
    <location>
        <begin position="358"/>
        <end position="378"/>
    </location>
</feature>
<gene>
    <name evidence="3" type="ORF">TPAR_05721</name>
</gene>
<dbReference type="STRING" id="94208.A0A2S4KV31"/>
<dbReference type="EMBL" id="PKSG01000576">
    <property type="protein sequence ID" value="POR34058.1"/>
    <property type="molecule type" value="Genomic_DNA"/>
</dbReference>
<reference evidence="3 4" key="1">
    <citation type="submission" date="2018-01" db="EMBL/GenBank/DDBJ databases">
        <title>Harnessing the power of phylogenomics to disentangle the directionality and signatures of interkingdom host jumping in the parasitic fungal genus Tolypocladium.</title>
        <authorList>
            <person name="Quandt C.A."/>
            <person name="Patterson W."/>
            <person name="Spatafora J.W."/>
        </authorList>
    </citation>
    <scope>NUCLEOTIDE SEQUENCE [LARGE SCALE GENOMIC DNA]</scope>
    <source>
        <strain evidence="3 4">NRBC 100945</strain>
    </source>
</reference>
<evidence type="ECO:0000313" key="4">
    <source>
        <dbReference type="Proteomes" id="UP000237481"/>
    </source>
</evidence>